<accession>B9TIB6</accession>
<evidence type="ECO:0000313" key="1">
    <source>
        <dbReference type="EMBL" id="EEF24398.1"/>
    </source>
</evidence>
<protein>
    <submittedName>
        <fullName evidence="1">Uncharacterized protein</fullName>
    </submittedName>
</protein>
<dbReference type="AlphaFoldDB" id="B9TIB6"/>
<feature type="non-terminal residue" evidence="1">
    <location>
        <position position="1"/>
    </location>
</feature>
<gene>
    <name evidence="1" type="ORF">RCOM_1832490</name>
</gene>
<dbReference type="InParanoid" id="B9TIB6"/>
<proteinExistence type="predicted"/>
<evidence type="ECO:0000313" key="2">
    <source>
        <dbReference type="Proteomes" id="UP000008311"/>
    </source>
</evidence>
<sequence length="219" mass="24272">RVVNHLCGGAYAGQRVADVMRQHGHQQAERRLFLAFNQRVAAGGQVFGHFINFSRQHRQFLCTGFRHLMTQVAGTDGIGGLHDVVNRPDNGVFQDTARIHDQDARQDQRQRQHGNRVASGIIQPVLDFALFYKQQGFGALGNLFIVPENAGFNILVNRFLCLAIRVVLVAVKQGGGFIDQVAVFQLDVHQRIAFLLVDGDVLQAFQVIQDGGGVLVVFM</sequence>
<keyword evidence="2" id="KW-1185">Reference proteome</keyword>
<name>B9TIB6_RICCO</name>
<dbReference type="EMBL" id="EQ982361">
    <property type="protein sequence ID" value="EEF24398.1"/>
    <property type="molecule type" value="Genomic_DNA"/>
</dbReference>
<reference evidence="2" key="1">
    <citation type="journal article" date="2010" name="Nat. Biotechnol.">
        <title>Draft genome sequence of the oilseed species Ricinus communis.</title>
        <authorList>
            <person name="Chan A.P."/>
            <person name="Crabtree J."/>
            <person name="Zhao Q."/>
            <person name="Lorenzi H."/>
            <person name="Orvis J."/>
            <person name="Puiu D."/>
            <person name="Melake-Berhan A."/>
            <person name="Jones K.M."/>
            <person name="Redman J."/>
            <person name="Chen G."/>
            <person name="Cahoon E.B."/>
            <person name="Gedil M."/>
            <person name="Stanke M."/>
            <person name="Haas B.J."/>
            <person name="Wortman J.R."/>
            <person name="Fraser-Liggett C.M."/>
            <person name="Ravel J."/>
            <person name="Rabinowicz P.D."/>
        </authorList>
    </citation>
    <scope>NUCLEOTIDE SEQUENCE [LARGE SCALE GENOMIC DNA]</scope>
    <source>
        <strain evidence="2">cv. Hale</strain>
    </source>
</reference>
<organism evidence="1 2">
    <name type="scientific">Ricinus communis</name>
    <name type="common">Castor bean</name>
    <dbReference type="NCBI Taxonomy" id="3988"/>
    <lineage>
        <taxon>Eukaryota</taxon>
        <taxon>Viridiplantae</taxon>
        <taxon>Streptophyta</taxon>
        <taxon>Embryophyta</taxon>
        <taxon>Tracheophyta</taxon>
        <taxon>Spermatophyta</taxon>
        <taxon>Magnoliopsida</taxon>
        <taxon>eudicotyledons</taxon>
        <taxon>Gunneridae</taxon>
        <taxon>Pentapetalae</taxon>
        <taxon>rosids</taxon>
        <taxon>fabids</taxon>
        <taxon>Malpighiales</taxon>
        <taxon>Euphorbiaceae</taxon>
        <taxon>Acalyphoideae</taxon>
        <taxon>Acalypheae</taxon>
        <taxon>Ricinus</taxon>
    </lineage>
</organism>
<dbReference type="Proteomes" id="UP000008311">
    <property type="component" value="Unassembled WGS sequence"/>
</dbReference>